<dbReference type="InterPro" id="IPR029061">
    <property type="entry name" value="THDP-binding"/>
</dbReference>
<name>A0A2H0UAI1_9BACT</name>
<comment type="caution">
    <text evidence="7">The sequence shown here is derived from an EMBL/GenBank/DDBJ whole genome shotgun (WGS) entry which is preliminary data.</text>
</comment>
<dbReference type="Gene3D" id="3.40.50.970">
    <property type="match status" value="2"/>
</dbReference>
<dbReference type="Pfam" id="PF02775">
    <property type="entry name" value="TPP_enzyme_C"/>
    <property type="match status" value="1"/>
</dbReference>
<keyword evidence="2 3" id="KW-0786">Thiamine pyrophosphate</keyword>
<gene>
    <name evidence="7" type="ORF">COU19_00375</name>
</gene>
<dbReference type="Proteomes" id="UP000230179">
    <property type="component" value="Unassembled WGS sequence"/>
</dbReference>
<dbReference type="GO" id="GO:0009099">
    <property type="term" value="P:L-valine biosynthetic process"/>
    <property type="evidence" value="ECO:0007669"/>
    <property type="project" value="TreeGrafter"/>
</dbReference>
<evidence type="ECO:0000256" key="1">
    <source>
        <dbReference type="ARBA" id="ARBA00007812"/>
    </source>
</evidence>
<dbReference type="InterPro" id="IPR029035">
    <property type="entry name" value="DHS-like_NAD/FAD-binding_dom"/>
</dbReference>
<comment type="similarity">
    <text evidence="1 3">Belongs to the TPP enzyme family.</text>
</comment>
<dbReference type="InterPro" id="IPR000399">
    <property type="entry name" value="TPP-bd_CS"/>
</dbReference>
<dbReference type="SUPFAM" id="SSF52467">
    <property type="entry name" value="DHS-like NAD/FAD-binding domain"/>
    <property type="match status" value="1"/>
</dbReference>
<dbReference type="InterPro" id="IPR011766">
    <property type="entry name" value="TPP_enzyme_TPP-bd"/>
</dbReference>
<dbReference type="InterPro" id="IPR039368">
    <property type="entry name" value="AHAS_TPP"/>
</dbReference>
<feature type="domain" description="Thiamine pyrophosphate enzyme central" evidence="4">
    <location>
        <begin position="206"/>
        <end position="343"/>
    </location>
</feature>
<evidence type="ECO:0000259" key="5">
    <source>
        <dbReference type="Pfam" id="PF02775"/>
    </source>
</evidence>
<dbReference type="PANTHER" id="PTHR18968">
    <property type="entry name" value="THIAMINE PYROPHOSPHATE ENZYMES"/>
    <property type="match status" value="1"/>
</dbReference>
<reference evidence="8" key="1">
    <citation type="submission" date="2017-09" db="EMBL/GenBank/DDBJ databases">
        <title>Depth-based differentiation of microbial function through sediment-hosted aquifers and enrichment of novel symbionts in the deep terrestrial subsurface.</title>
        <authorList>
            <person name="Probst A.J."/>
            <person name="Ladd B."/>
            <person name="Jarett J.K."/>
            <person name="Geller-Mcgrath D.E."/>
            <person name="Sieber C.M.K."/>
            <person name="Emerson J.B."/>
            <person name="Anantharaman K."/>
            <person name="Thomas B.C."/>
            <person name="Malmstrom R."/>
            <person name="Stieglmeier M."/>
            <person name="Klingl A."/>
            <person name="Woyke T."/>
            <person name="Ryan C.M."/>
            <person name="Banfield J.F."/>
        </authorList>
    </citation>
    <scope>NUCLEOTIDE SEQUENCE [LARGE SCALE GENOMIC DNA]</scope>
</reference>
<dbReference type="GO" id="GO:0003984">
    <property type="term" value="F:acetolactate synthase activity"/>
    <property type="evidence" value="ECO:0007669"/>
    <property type="project" value="TreeGrafter"/>
</dbReference>
<dbReference type="AlphaFoldDB" id="A0A2H0UAI1"/>
<organism evidence="7 8">
    <name type="scientific">Candidatus Kaiserbacteria bacterium CG10_big_fil_rev_8_21_14_0_10_56_12</name>
    <dbReference type="NCBI Taxonomy" id="1974611"/>
    <lineage>
        <taxon>Bacteria</taxon>
        <taxon>Candidatus Kaiseribacteriota</taxon>
    </lineage>
</organism>
<dbReference type="Pfam" id="PF00205">
    <property type="entry name" value="TPP_enzyme_M"/>
    <property type="match status" value="1"/>
</dbReference>
<dbReference type="Gene3D" id="3.40.50.1220">
    <property type="entry name" value="TPP-binding domain"/>
    <property type="match status" value="1"/>
</dbReference>
<dbReference type="InterPro" id="IPR045229">
    <property type="entry name" value="TPP_enz"/>
</dbReference>
<dbReference type="CDD" id="cd07035">
    <property type="entry name" value="TPP_PYR_POX_like"/>
    <property type="match status" value="1"/>
</dbReference>
<evidence type="ECO:0000256" key="2">
    <source>
        <dbReference type="ARBA" id="ARBA00023052"/>
    </source>
</evidence>
<sequence length="578" mass="62749">MKSKKSREKQESGAHVIVAALKRHGITKVFMYPGGTIAPILHAIETKSDIKIICARSEQGAGYAALAYARLTGTPAVMMVTSGPGVTNAVTPIADAYFDNVPLVLFTGQVGTSELRGKIPVRQRGFQECDTVDIFTPVSKSARLITDVRVLPDALEKAFFDAQHGRKGPVVLDLPMDVQRAVVSTKHFLPIQARTVAPARPPAGKIKQLAQLIQRAERPILLAGGGVIASGAEDELRKLAERHCIPVVMSLPGIGAYPSEKPLSLGLIGYVGSEYANRALHAADLVICVGTTLHVRQTGSLPTKMAPWATIVRIDIDREELVHSRVPTHLYIHADARAALRQLLAVRTRVTKGATDAWRAQIDECRAQYPLTVGGGTKLKPQQVIAMVDEATRSMKPVIVTTGVGQHQMWVPRHFQFDVPQRQLLTSSGHGTMGFDLPAAIGAKIARPDATVICFVGDGSLQMNIQELATVVDLNLDINIIVLDNHSLNIVAQFQRQNWKSHPTTGDKYNPNFADIAQAYGIWSVEIKSQRGAKAALSRALRRKGPVLIHCTVDQKEDLLPMLLGGHELDDMSSLSSF</sequence>
<accession>A0A2H0UAI1</accession>
<evidence type="ECO:0000256" key="3">
    <source>
        <dbReference type="RuleBase" id="RU362132"/>
    </source>
</evidence>
<dbReference type="GO" id="GO:0000287">
    <property type="term" value="F:magnesium ion binding"/>
    <property type="evidence" value="ECO:0007669"/>
    <property type="project" value="InterPro"/>
</dbReference>
<evidence type="ECO:0000259" key="6">
    <source>
        <dbReference type="Pfam" id="PF02776"/>
    </source>
</evidence>
<dbReference type="GO" id="GO:0009097">
    <property type="term" value="P:isoleucine biosynthetic process"/>
    <property type="evidence" value="ECO:0007669"/>
    <property type="project" value="TreeGrafter"/>
</dbReference>
<evidence type="ECO:0000313" key="7">
    <source>
        <dbReference type="EMBL" id="PIR83402.1"/>
    </source>
</evidence>
<protein>
    <submittedName>
        <fullName evidence="7">Acetolactate synthase</fullName>
    </submittedName>
</protein>
<dbReference type="Pfam" id="PF02776">
    <property type="entry name" value="TPP_enzyme_N"/>
    <property type="match status" value="1"/>
</dbReference>
<dbReference type="GO" id="GO:0005948">
    <property type="term" value="C:acetolactate synthase complex"/>
    <property type="evidence" value="ECO:0007669"/>
    <property type="project" value="TreeGrafter"/>
</dbReference>
<dbReference type="FunFam" id="3.40.50.970:FF:000007">
    <property type="entry name" value="Acetolactate synthase"/>
    <property type="match status" value="1"/>
</dbReference>
<dbReference type="PANTHER" id="PTHR18968:SF142">
    <property type="entry name" value="ACETOLACTATE SYNTHASE"/>
    <property type="match status" value="1"/>
</dbReference>
<dbReference type="GO" id="GO:0050660">
    <property type="term" value="F:flavin adenine dinucleotide binding"/>
    <property type="evidence" value="ECO:0007669"/>
    <property type="project" value="TreeGrafter"/>
</dbReference>
<dbReference type="SUPFAM" id="SSF52518">
    <property type="entry name" value="Thiamin diphosphate-binding fold (THDP-binding)"/>
    <property type="match status" value="2"/>
</dbReference>
<proteinExistence type="inferred from homology"/>
<dbReference type="GO" id="GO:0030976">
    <property type="term" value="F:thiamine pyrophosphate binding"/>
    <property type="evidence" value="ECO:0007669"/>
    <property type="project" value="InterPro"/>
</dbReference>
<dbReference type="CDD" id="cd02015">
    <property type="entry name" value="TPP_AHAS"/>
    <property type="match status" value="1"/>
</dbReference>
<feature type="domain" description="Thiamine pyrophosphate enzyme N-terminal TPP-binding" evidence="6">
    <location>
        <begin position="13"/>
        <end position="133"/>
    </location>
</feature>
<dbReference type="EMBL" id="PFBL01000004">
    <property type="protein sequence ID" value="PIR83402.1"/>
    <property type="molecule type" value="Genomic_DNA"/>
</dbReference>
<evidence type="ECO:0000259" key="4">
    <source>
        <dbReference type="Pfam" id="PF00205"/>
    </source>
</evidence>
<dbReference type="InterPro" id="IPR012001">
    <property type="entry name" value="Thiamin_PyroP_enz_TPP-bd_dom"/>
</dbReference>
<evidence type="ECO:0000313" key="8">
    <source>
        <dbReference type="Proteomes" id="UP000230179"/>
    </source>
</evidence>
<dbReference type="PROSITE" id="PS00187">
    <property type="entry name" value="TPP_ENZYMES"/>
    <property type="match status" value="1"/>
</dbReference>
<feature type="domain" description="Thiamine pyrophosphate enzyme TPP-binding" evidence="5">
    <location>
        <begin position="403"/>
        <end position="551"/>
    </location>
</feature>
<dbReference type="InterPro" id="IPR012000">
    <property type="entry name" value="Thiamin_PyroP_enz_cen_dom"/>
</dbReference>